<accession>A0AA88XHX4</accession>
<evidence type="ECO:0000313" key="2">
    <source>
        <dbReference type="Proteomes" id="UP001188597"/>
    </source>
</evidence>
<gene>
    <name evidence="1" type="ORF">RJ639_001203</name>
</gene>
<sequence length="95" mass="11141">MSPQMAKTMTWFHDKRRKDRVLRHPADSKAWENFDNLYPTFALDPCNVRLGLSTNGNNIDLYLRPLVEELKILFDRVETYDALSKTNFTMHVAPL</sequence>
<dbReference type="Pfam" id="PF02992">
    <property type="entry name" value="Transposase_21"/>
    <property type="match status" value="1"/>
</dbReference>
<dbReference type="EMBL" id="JAVXUP010000011">
    <property type="protein sequence ID" value="KAK3043088.1"/>
    <property type="molecule type" value="Genomic_DNA"/>
</dbReference>
<dbReference type="InterPro" id="IPR004242">
    <property type="entry name" value="Transposase_21"/>
</dbReference>
<evidence type="ECO:0000313" key="1">
    <source>
        <dbReference type="EMBL" id="KAK3043088.1"/>
    </source>
</evidence>
<dbReference type="AlphaFoldDB" id="A0AA88XHX4"/>
<protein>
    <submittedName>
        <fullName evidence="1">Uncharacterized protein</fullName>
    </submittedName>
</protein>
<proteinExistence type="predicted"/>
<comment type="caution">
    <text evidence="1">The sequence shown here is derived from an EMBL/GenBank/DDBJ whole genome shotgun (WGS) entry which is preliminary data.</text>
</comment>
<dbReference type="Proteomes" id="UP001188597">
    <property type="component" value="Unassembled WGS sequence"/>
</dbReference>
<reference evidence="1" key="1">
    <citation type="submission" date="2022-12" db="EMBL/GenBank/DDBJ databases">
        <title>Draft genome assemblies for two species of Escallonia (Escalloniales).</title>
        <authorList>
            <person name="Chanderbali A."/>
            <person name="Dervinis C."/>
            <person name="Anghel I."/>
            <person name="Soltis D."/>
            <person name="Soltis P."/>
            <person name="Zapata F."/>
        </authorList>
    </citation>
    <scope>NUCLEOTIDE SEQUENCE</scope>
    <source>
        <strain evidence="1">UCBG64.0493</strain>
        <tissue evidence="1">Leaf</tissue>
    </source>
</reference>
<name>A0AA88XHX4_9ASTE</name>
<keyword evidence="2" id="KW-1185">Reference proteome</keyword>
<organism evidence="1 2">
    <name type="scientific">Escallonia herrerae</name>
    <dbReference type="NCBI Taxonomy" id="1293975"/>
    <lineage>
        <taxon>Eukaryota</taxon>
        <taxon>Viridiplantae</taxon>
        <taxon>Streptophyta</taxon>
        <taxon>Embryophyta</taxon>
        <taxon>Tracheophyta</taxon>
        <taxon>Spermatophyta</taxon>
        <taxon>Magnoliopsida</taxon>
        <taxon>eudicotyledons</taxon>
        <taxon>Gunneridae</taxon>
        <taxon>Pentapetalae</taxon>
        <taxon>asterids</taxon>
        <taxon>campanulids</taxon>
        <taxon>Escalloniales</taxon>
        <taxon>Escalloniaceae</taxon>
        <taxon>Escallonia</taxon>
    </lineage>
</organism>
<dbReference type="PANTHER" id="PTHR10775:SF185">
    <property type="entry name" value="OS08G0208400 PROTEIN"/>
    <property type="match status" value="1"/>
</dbReference>
<dbReference type="PANTHER" id="PTHR10775">
    <property type="entry name" value="OS08G0208400 PROTEIN"/>
    <property type="match status" value="1"/>
</dbReference>